<dbReference type="Pfam" id="PF00691">
    <property type="entry name" value="OmpA"/>
    <property type="match status" value="1"/>
</dbReference>
<evidence type="ECO:0000256" key="2">
    <source>
        <dbReference type="SAM" id="SignalP"/>
    </source>
</evidence>
<keyword evidence="1" id="KW-0472">Membrane</keyword>
<organism evidence="4 5">
    <name type="scientific">Hallella mizrahii</name>
    <dbReference type="NCBI Taxonomy" id="2606637"/>
    <lineage>
        <taxon>Bacteria</taxon>
        <taxon>Pseudomonadati</taxon>
        <taxon>Bacteroidota</taxon>
        <taxon>Bacteroidia</taxon>
        <taxon>Bacteroidales</taxon>
        <taxon>Prevotellaceae</taxon>
        <taxon>Hallella</taxon>
    </lineage>
</organism>
<evidence type="ECO:0000256" key="1">
    <source>
        <dbReference type="PROSITE-ProRule" id="PRU00473"/>
    </source>
</evidence>
<sequence>MKDKRLMRKMKALLAVAFIVAGQFPASAAGITRDSAKIVQHYQTDELLSTLEPTYLKEPVIGSPWSRNWFASISAGTSVFAGSPLGCEDIFGRMQPALQVSAGKWFTPSIGVRASYQGFGLKFIDANIAKQRYHAAHAELLWNVVGVNPSDELGLHRWTVAPYLGGGIIKHEGNGKHPFTVNYGVMAAYRLGRRLSVNMELAGLNTFQDFDGQGNSKRFGDQLFTLSAGLTVNIGKVGWKRTVDANPYRQQNEYLMETINDLLHQRGLPSDSFDNTNTKHGEYSGLASLRARLAHKDWNGKDSIAGQTSEDHKLIGVPFYFFFRINTCTLTDESQLQNLINLAKVAKAFNLDVFVDGAADAATGTRPINDKLSEQRASYIARLLREQGVSNDAIHCTAKGGINKFTPVQRNRHTRVMIKSSK</sequence>
<reference evidence="4 5" key="1">
    <citation type="submission" date="2019-08" db="EMBL/GenBank/DDBJ databases">
        <title>In-depth cultivation of the pig gut microbiome towards novel bacterial diversity and tailored functional studies.</title>
        <authorList>
            <person name="Wylensek D."/>
            <person name="Hitch T.C.A."/>
            <person name="Clavel T."/>
        </authorList>
    </citation>
    <scope>NUCLEOTIDE SEQUENCE [LARGE SCALE GENOMIC DNA]</scope>
    <source>
        <strain evidence="4 5">LKV-178-WT-2A</strain>
    </source>
</reference>
<dbReference type="PROSITE" id="PS51123">
    <property type="entry name" value="OMPA_2"/>
    <property type="match status" value="1"/>
</dbReference>
<protein>
    <submittedName>
        <fullName evidence="4">OmpA family protein</fullName>
    </submittedName>
</protein>
<name>A0A7K0KHD4_9BACT</name>
<dbReference type="InterPro" id="IPR006665">
    <property type="entry name" value="OmpA-like"/>
</dbReference>
<feature type="chain" id="PRO_5029816729" evidence="2">
    <location>
        <begin position="29"/>
        <end position="422"/>
    </location>
</feature>
<evidence type="ECO:0000313" key="5">
    <source>
        <dbReference type="Proteomes" id="UP000438914"/>
    </source>
</evidence>
<dbReference type="InterPro" id="IPR036737">
    <property type="entry name" value="OmpA-like_sf"/>
</dbReference>
<accession>A0A7K0KHD4</accession>
<evidence type="ECO:0000313" key="4">
    <source>
        <dbReference type="EMBL" id="MST85242.1"/>
    </source>
</evidence>
<feature type="domain" description="OmpA-like" evidence="3">
    <location>
        <begin position="310"/>
        <end position="422"/>
    </location>
</feature>
<gene>
    <name evidence="4" type="ORF">FYJ73_11300</name>
</gene>
<keyword evidence="5" id="KW-1185">Reference proteome</keyword>
<dbReference type="EMBL" id="VUNG01000032">
    <property type="protein sequence ID" value="MST85242.1"/>
    <property type="molecule type" value="Genomic_DNA"/>
</dbReference>
<evidence type="ECO:0000259" key="3">
    <source>
        <dbReference type="PROSITE" id="PS51123"/>
    </source>
</evidence>
<dbReference type="GO" id="GO:0016020">
    <property type="term" value="C:membrane"/>
    <property type="evidence" value="ECO:0007669"/>
    <property type="project" value="UniProtKB-UniRule"/>
</dbReference>
<dbReference type="SUPFAM" id="SSF103088">
    <property type="entry name" value="OmpA-like"/>
    <property type="match status" value="1"/>
</dbReference>
<feature type="signal peptide" evidence="2">
    <location>
        <begin position="1"/>
        <end position="28"/>
    </location>
</feature>
<dbReference type="Gene3D" id="3.30.1330.60">
    <property type="entry name" value="OmpA-like domain"/>
    <property type="match status" value="1"/>
</dbReference>
<dbReference type="Proteomes" id="UP000438914">
    <property type="component" value="Unassembled WGS sequence"/>
</dbReference>
<proteinExistence type="predicted"/>
<comment type="caution">
    <text evidence="4">The sequence shown here is derived from an EMBL/GenBank/DDBJ whole genome shotgun (WGS) entry which is preliminary data.</text>
</comment>
<keyword evidence="2" id="KW-0732">Signal</keyword>
<dbReference type="AlphaFoldDB" id="A0A7K0KHD4"/>